<evidence type="ECO:0000313" key="3">
    <source>
        <dbReference type="EnsemblPlants" id="AES71338"/>
    </source>
</evidence>
<dbReference type="AlphaFoldDB" id="G7J3K4"/>
<dbReference type="HOGENOM" id="CLU_1752439_0_0_1"/>
<accession>G7J3K4</accession>
<dbReference type="EMBL" id="CM001219">
    <property type="protein sequence ID" value="AES71338.1"/>
    <property type="molecule type" value="Genomic_DNA"/>
</dbReference>
<dbReference type="PaxDb" id="3880-AES71338"/>
<keyword evidence="2" id="KW-0347">Helicase</keyword>
<dbReference type="InterPro" id="IPR049163">
    <property type="entry name" value="Pif1-like_2B_dom"/>
</dbReference>
<keyword evidence="2" id="KW-0378">Hydrolase</keyword>
<evidence type="ECO:0000313" key="2">
    <source>
        <dbReference type="EMBL" id="AES71338.1"/>
    </source>
</evidence>
<dbReference type="eggNOG" id="KOG0987">
    <property type="taxonomic scope" value="Eukaryota"/>
</dbReference>
<reference evidence="2 4" key="1">
    <citation type="journal article" date="2011" name="Nature">
        <title>The Medicago genome provides insight into the evolution of rhizobial symbioses.</title>
        <authorList>
            <person name="Young N.D."/>
            <person name="Debelle F."/>
            <person name="Oldroyd G.E."/>
            <person name="Geurts R."/>
            <person name="Cannon S.B."/>
            <person name="Udvardi M.K."/>
            <person name="Benedito V.A."/>
            <person name="Mayer K.F."/>
            <person name="Gouzy J."/>
            <person name="Schoof H."/>
            <person name="Van de Peer Y."/>
            <person name="Proost S."/>
            <person name="Cook D.R."/>
            <person name="Meyers B.C."/>
            <person name="Spannagl M."/>
            <person name="Cheung F."/>
            <person name="De Mita S."/>
            <person name="Krishnakumar V."/>
            <person name="Gundlach H."/>
            <person name="Zhou S."/>
            <person name="Mudge J."/>
            <person name="Bharti A.K."/>
            <person name="Murray J.D."/>
            <person name="Naoumkina M.A."/>
            <person name="Rosen B."/>
            <person name="Silverstein K.A."/>
            <person name="Tang H."/>
            <person name="Rombauts S."/>
            <person name="Zhao P.X."/>
            <person name="Zhou P."/>
            <person name="Barbe V."/>
            <person name="Bardou P."/>
            <person name="Bechner M."/>
            <person name="Bellec A."/>
            <person name="Berger A."/>
            <person name="Berges H."/>
            <person name="Bidwell S."/>
            <person name="Bisseling T."/>
            <person name="Choisne N."/>
            <person name="Couloux A."/>
            <person name="Denny R."/>
            <person name="Deshpande S."/>
            <person name="Dai X."/>
            <person name="Doyle J.J."/>
            <person name="Dudez A.M."/>
            <person name="Farmer A.D."/>
            <person name="Fouteau S."/>
            <person name="Franken C."/>
            <person name="Gibelin C."/>
            <person name="Gish J."/>
            <person name="Goldstein S."/>
            <person name="Gonzalez A.J."/>
            <person name="Green P.J."/>
            <person name="Hallab A."/>
            <person name="Hartog M."/>
            <person name="Hua A."/>
            <person name="Humphray S.J."/>
            <person name="Jeong D.H."/>
            <person name="Jing Y."/>
            <person name="Jocker A."/>
            <person name="Kenton S.M."/>
            <person name="Kim D.J."/>
            <person name="Klee K."/>
            <person name="Lai H."/>
            <person name="Lang C."/>
            <person name="Lin S."/>
            <person name="Macmil S.L."/>
            <person name="Magdelenat G."/>
            <person name="Matthews L."/>
            <person name="McCorrison J."/>
            <person name="Monaghan E.L."/>
            <person name="Mun J.H."/>
            <person name="Najar F.Z."/>
            <person name="Nicholson C."/>
            <person name="Noirot C."/>
            <person name="O'Bleness M."/>
            <person name="Paule C.R."/>
            <person name="Poulain J."/>
            <person name="Prion F."/>
            <person name="Qin B."/>
            <person name="Qu C."/>
            <person name="Retzel E.F."/>
            <person name="Riddle C."/>
            <person name="Sallet E."/>
            <person name="Samain S."/>
            <person name="Samson N."/>
            <person name="Sanders I."/>
            <person name="Saurat O."/>
            <person name="Scarpelli C."/>
            <person name="Schiex T."/>
            <person name="Segurens B."/>
            <person name="Severin A.J."/>
            <person name="Sherrier D.J."/>
            <person name="Shi R."/>
            <person name="Sims S."/>
            <person name="Singer S.R."/>
            <person name="Sinharoy S."/>
            <person name="Sterck L."/>
            <person name="Viollet A."/>
            <person name="Wang B.B."/>
            <person name="Wang K."/>
            <person name="Wang M."/>
            <person name="Wang X."/>
            <person name="Warfsmann J."/>
            <person name="Weissenbach J."/>
            <person name="White D.D."/>
            <person name="White J.D."/>
            <person name="Wiley G.B."/>
            <person name="Wincker P."/>
            <person name="Xing Y."/>
            <person name="Yang L."/>
            <person name="Yao Z."/>
            <person name="Ying F."/>
            <person name="Zhai J."/>
            <person name="Zhou L."/>
            <person name="Zuber A."/>
            <person name="Denarie J."/>
            <person name="Dixon R.A."/>
            <person name="May G.D."/>
            <person name="Schwartz D.C."/>
            <person name="Rogers J."/>
            <person name="Quetier F."/>
            <person name="Town C.D."/>
            <person name="Roe B.A."/>
        </authorList>
    </citation>
    <scope>NUCLEOTIDE SEQUENCE [LARGE SCALE GENOMIC DNA]</scope>
    <source>
        <strain evidence="2">A17</strain>
        <strain evidence="3 4">cv. Jemalong A17</strain>
    </source>
</reference>
<dbReference type="GO" id="GO:0004386">
    <property type="term" value="F:helicase activity"/>
    <property type="evidence" value="ECO:0007669"/>
    <property type="project" value="UniProtKB-KW"/>
</dbReference>
<sequence>MLLRNVDEKKLGLCNGTRLIITRMGKFVLEGKVIFGSNVGEKVFILSCFVFFAMSINKSQGQSPKKVEIYSPNPMFSHGQLYVAISKVTLRVGLKIVMTDKDGDNIPLRSQMTFIMKYFVMYNDEHKTLTIIRLRYIINMLSLLYNIHV</sequence>
<feature type="domain" description="DNA helicase Pif1-like 2B" evidence="1">
    <location>
        <begin position="1"/>
        <end position="23"/>
    </location>
</feature>
<organism evidence="2 4">
    <name type="scientific">Medicago truncatula</name>
    <name type="common">Barrel medic</name>
    <name type="synonym">Medicago tribuloides</name>
    <dbReference type="NCBI Taxonomy" id="3880"/>
    <lineage>
        <taxon>Eukaryota</taxon>
        <taxon>Viridiplantae</taxon>
        <taxon>Streptophyta</taxon>
        <taxon>Embryophyta</taxon>
        <taxon>Tracheophyta</taxon>
        <taxon>Spermatophyta</taxon>
        <taxon>Magnoliopsida</taxon>
        <taxon>eudicotyledons</taxon>
        <taxon>Gunneridae</taxon>
        <taxon>Pentapetalae</taxon>
        <taxon>rosids</taxon>
        <taxon>fabids</taxon>
        <taxon>Fabales</taxon>
        <taxon>Fabaceae</taxon>
        <taxon>Papilionoideae</taxon>
        <taxon>50 kb inversion clade</taxon>
        <taxon>NPAAA clade</taxon>
        <taxon>Hologalegina</taxon>
        <taxon>IRL clade</taxon>
        <taxon>Trifolieae</taxon>
        <taxon>Medicago</taxon>
    </lineage>
</organism>
<reference evidence="3" key="3">
    <citation type="submission" date="2015-04" db="UniProtKB">
        <authorList>
            <consortium name="EnsemblPlants"/>
        </authorList>
    </citation>
    <scope>IDENTIFICATION</scope>
    <source>
        <strain evidence="3">cv. Jemalong A17</strain>
    </source>
</reference>
<name>G7J3K4_MEDTR</name>
<dbReference type="Proteomes" id="UP000002051">
    <property type="component" value="Chromosome 3"/>
</dbReference>
<keyword evidence="2" id="KW-0547">Nucleotide-binding</keyword>
<keyword evidence="2" id="KW-0067">ATP-binding</keyword>
<dbReference type="STRING" id="3880.G7J3K4"/>
<keyword evidence="4" id="KW-1185">Reference proteome</keyword>
<dbReference type="InterPro" id="IPR027417">
    <property type="entry name" value="P-loop_NTPase"/>
</dbReference>
<reference evidence="2 4" key="2">
    <citation type="journal article" date="2014" name="BMC Genomics">
        <title>An improved genome release (version Mt4.0) for the model legume Medicago truncatula.</title>
        <authorList>
            <person name="Tang H."/>
            <person name="Krishnakumar V."/>
            <person name="Bidwell S."/>
            <person name="Rosen B."/>
            <person name="Chan A."/>
            <person name="Zhou S."/>
            <person name="Gentzbittel L."/>
            <person name="Childs K.L."/>
            <person name="Yandell M."/>
            <person name="Gundlach H."/>
            <person name="Mayer K.F."/>
            <person name="Schwartz D.C."/>
            <person name="Town C.D."/>
        </authorList>
    </citation>
    <scope>GENOME REANNOTATION</scope>
    <source>
        <strain evidence="3 4">cv. Jemalong A17</strain>
    </source>
</reference>
<dbReference type="PANTHER" id="PTHR23274:SF33">
    <property type="entry name" value="ANIMAL RPA1 DOMAIN PROTEIN"/>
    <property type="match status" value="1"/>
</dbReference>
<gene>
    <name evidence="2" type="ordered locus">MTR_3g072880</name>
</gene>
<evidence type="ECO:0000313" key="4">
    <source>
        <dbReference type="Proteomes" id="UP000002051"/>
    </source>
</evidence>
<dbReference type="Pfam" id="PF21530">
    <property type="entry name" value="Pif1_2B_dom"/>
    <property type="match status" value="1"/>
</dbReference>
<dbReference type="CDD" id="cd18809">
    <property type="entry name" value="SF1_C_RecD"/>
    <property type="match status" value="1"/>
</dbReference>
<dbReference type="SUPFAM" id="SSF52540">
    <property type="entry name" value="P-loop containing nucleoside triphosphate hydrolases"/>
    <property type="match status" value="1"/>
</dbReference>
<dbReference type="PANTHER" id="PTHR23274">
    <property type="entry name" value="DNA HELICASE-RELATED"/>
    <property type="match status" value="1"/>
</dbReference>
<evidence type="ECO:0000259" key="1">
    <source>
        <dbReference type="Pfam" id="PF21530"/>
    </source>
</evidence>
<protein>
    <submittedName>
        <fullName evidence="2">PIF1 helicase, putative</fullName>
    </submittedName>
</protein>
<dbReference type="EnsemblPlants" id="AES71338">
    <property type="protein sequence ID" value="AES71338"/>
    <property type="gene ID" value="MTR_3g072880"/>
</dbReference>
<proteinExistence type="predicted"/>